<dbReference type="PANTHER" id="PTHR43427:SF6">
    <property type="entry name" value="CHLORIDE CHANNEL PROTEIN CLC-E"/>
    <property type="match status" value="1"/>
</dbReference>
<protein>
    <submittedName>
        <fullName evidence="11">ClC family H(+)/Cl(-) exchange transporter</fullName>
    </submittedName>
</protein>
<dbReference type="PRINTS" id="PR00762">
    <property type="entry name" value="CLCHANNEL"/>
</dbReference>
<feature type="transmembrane region" description="Helical" evidence="10">
    <location>
        <begin position="318"/>
        <end position="341"/>
    </location>
</feature>
<dbReference type="GO" id="GO:0034707">
    <property type="term" value="C:chloride channel complex"/>
    <property type="evidence" value="ECO:0007669"/>
    <property type="project" value="UniProtKB-KW"/>
</dbReference>
<reference evidence="11 12" key="1">
    <citation type="submission" date="2016-11" db="EMBL/GenBank/DDBJ databases">
        <title>Complete Genome Sequence of Bradyrhizobium sp. strain J5, an isolated from soybean nodule in Hokkaido.</title>
        <authorList>
            <person name="Kanehara K."/>
        </authorList>
    </citation>
    <scope>NUCLEOTIDE SEQUENCE [LARGE SCALE GENOMIC DNA]</scope>
    <source>
        <strain evidence="11 12">J5</strain>
    </source>
</reference>
<sequence length="424" mass="43719">MGLAAMALIIGAATGCVGAIFRLLLAHADRLRDAMIAWAHGHAIWGFLTVVGACGVATLVAAWLVRQFSPHASGSGIPHVEAVLREEIPPAPFRLVPVKFFGGILAIGSGLALGREGPTVQMGAGIAVFAARVCRLCWADSRVLLAAGAGAGLATAFNAPIAGLVFVLEELVQRFEHRVAIATLAALATAIPVARLLLGDAPDFHIGPLSYPSAASAPLFLTLGGIAGLLAVAYNRTLLATIAVRDRFGGLPIELRAGLIGASVGMLAWFAPELVGGGDQITQRALIGHESVGILGGAFLIRFGLGALSYAAGTPGGLFAPLLVLGAQSGLLFGAACRLAFPALSIQPEAFALVGMAALFTGVVRAPVTGIVLVAEMTGNVTMLLPMLGACFMAMLLPMLLGNAPIYDSLREHTLRLERQIRQR</sequence>
<feature type="transmembrane region" description="Helical" evidence="10">
    <location>
        <begin position="145"/>
        <end position="167"/>
    </location>
</feature>
<evidence type="ECO:0000256" key="6">
    <source>
        <dbReference type="ARBA" id="ARBA00023136"/>
    </source>
</evidence>
<feature type="transmembrane region" description="Helical" evidence="10">
    <location>
        <begin position="179"/>
        <end position="198"/>
    </location>
</feature>
<dbReference type="InterPro" id="IPR001807">
    <property type="entry name" value="ClC"/>
</dbReference>
<dbReference type="EMBL" id="CP017637">
    <property type="protein sequence ID" value="APG12609.1"/>
    <property type="molecule type" value="Genomic_DNA"/>
</dbReference>
<evidence type="ECO:0000256" key="4">
    <source>
        <dbReference type="ARBA" id="ARBA00022989"/>
    </source>
</evidence>
<dbReference type="CDD" id="cd01031">
    <property type="entry name" value="EriC"/>
    <property type="match status" value="1"/>
</dbReference>
<evidence type="ECO:0000256" key="10">
    <source>
        <dbReference type="SAM" id="Phobius"/>
    </source>
</evidence>
<keyword evidence="6 10" id="KW-0472">Membrane</keyword>
<evidence type="ECO:0000256" key="9">
    <source>
        <dbReference type="ARBA" id="ARBA00023303"/>
    </source>
</evidence>
<evidence type="ECO:0000256" key="1">
    <source>
        <dbReference type="ARBA" id="ARBA00004141"/>
    </source>
</evidence>
<comment type="subcellular location">
    <subcellularLocation>
        <location evidence="1">Membrane</location>
        <topology evidence="1">Multi-pass membrane protein</topology>
    </subcellularLocation>
</comment>
<evidence type="ECO:0000256" key="7">
    <source>
        <dbReference type="ARBA" id="ARBA00023173"/>
    </source>
</evidence>
<feature type="transmembrane region" description="Helical" evidence="10">
    <location>
        <begin position="381"/>
        <end position="401"/>
    </location>
</feature>
<dbReference type="PANTHER" id="PTHR43427">
    <property type="entry name" value="CHLORIDE CHANNEL PROTEIN CLC-E"/>
    <property type="match status" value="1"/>
</dbReference>
<evidence type="ECO:0000256" key="2">
    <source>
        <dbReference type="ARBA" id="ARBA00022448"/>
    </source>
</evidence>
<evidence type="ECO:0000256" key="3">
    <source>
        <dbReference type="ARBA" id="ARBA00022692"/>
    </source>
</evidence>
<keyword evidence="3 10" id="KW-0812">Transmembrane</keyword>
<keyword evidence="5" id="KW-0406">Ion transport</keyword>
<feature type="transmembrane region" description="Helical" evidence="10">
    <location>
        <begin position="42"/>
        <end position="65"/>
    </location>
</feature>
<evidence type="ECO:0000256" key="5">
    <source>
        <dbReference type="ARBA" id="ARBA00023065"/>
    </source>
</evidence>
<keyword evidence="7" id="KW-0869">Chloride channel</keyword>
<keyword evidence="4 10" id="KW-1133">Transmembrane helix</keyword>
<dbReference type="SUPFAM" id="SSF81340">
    <property type="entry name" value="Clc chloride channel"/>
    <property type="match status" value="1"/>
</dbReference>
<keyword evidence="2" id="KW-0813">Transport</keyword>
<feature type="transmembrane region" description="Helical" evidence="10">
    <location>
        <begin position="353"/>
        <end position="375"/>
    </location>
</feature>
<name>A0A1L3FH29_BRAJP</name>
<dbReference type="Gene3D" id="1.10.3080.10">
    <property type="entry name" value="Clc chloride channel"/>
    <property type="match status" value="1"/>
</dbReference>
<dbReference type="Pfam" id="PF00654">
    <property type="entry name" value="Voltage_CLC"/>
    <property type="match status" value="1"/>
</dbReference>
<accession>A0A1L3FH29</accession>
<keyword evidence="8" id="KW-0868">Chloride</keyword>
<feature type="transmembrane region" description="Helical" evidence="10">
    <location>
        <begin position="292"/>
        <end position="312"/>
    </location>
</feature>
<evidence type="ECO:0000256" key="8">
    <source>
        <dbReference type="ARBA" id="ARBA00023214"/>
    </source>
</evidence>
<evidence type="ECO:0000313" key="12">
    <source>
        <dbReference type="Proteomes" id="UP000181962"/>
    </source>
</evidence>
<gene>
    <name evidence="11" type="ORF">BKD09_30155</name>
</gene>
<dbReference type="InterPro" id="IPR050368">
    <property type="entry name" value="ClC-type_chloride_channel"/>
</dbReference>
<dbReference type="AlphaFoldDB" id="A0A1L3FH29"/>
<dbReference type="NCBIfam" id="NF003640">
    <property type="entry name" value="PRK05277.1"/>
    <property type="match status" value="1"/>
</dbReference>
<dbReference type="InterPro" id="IPR014743">
    <property type="entry name" value="Cl-channel_core"/>
</dbReference>
<dbReference type="Proteomes" id="UP000181962">
    <property type="component" value="Chromosome"/>
</dbReference>
<feature type="transmembrane region" description="Helical" evidence="10">
    <location>
        <begin position="210"/>
        <end position="233"/>
    </location>
</feature>
<proteinExistence type="predicted"/>
<organism evidence="11 12">
    <name type="scientific">Bradyrhizobium japonicum</name>
    <dbReference type="NCBI Taxonomy" id="375"/>
    <lineage>
        <taxon>Bacteria</taxon>
        <taxon>Pseudomonadati</taxon>
        <taxon>Pseudomonadota</taxon>
        <taxon>Alphaproteobacteria</taxon>
        <taxon>Hyphomicrobiales</taxon>
        <taxon>Nitrobacteraceae</taxon>
        <taxon>Bradyrhizobium</taxon>
    </lineage>
</organism>
<keyword evidence="9" id="KW-0407">Ion channel</keyword>
<evidence type="ECO:0000313" key="11">
    <source>
        <dbReference type="EMBL" id="APG12609.1"/>
    </source>
</evidence>
<dbReference type="GO" id="GO:0005254">
    <property type="term" value="F:chloride channel activity"/>
    <property type="evidence" value="ECO:0007669"/>
    <property type="project" value="UniProtKB-KW"/>
</dbReference>